<name>A0A0C2ZRH3_9AGAM</name>
<accession>A0A0C2ZRH3</accession>
<organism evidence="1 2">
    <name type="scientific">Scleroderma citrinum Foug A</name>
    <dbReference type="NCBI Taxonomy" id="1036808"/>
    <lineage>
        <taxon>Eukaryota</taxon>
        <taxon>Fungi</taxon>
        <taxon>Dikarya</taxon>
        <taxon>Basidiomycota</taxon>
        <taxon>Agaricomycotina</taxon>
        <taxon>Agaricomycetes</taxon>
        <taxon>Agaricomycetidae</taxon>
        <taxon>Boletales</taxon>
        <taxon>Sclerodermatineae</taxon>
        <taxon>Sclerodermataceae</taxon>
        <taxon>Scleroderma</taxon>
    </lineage>
</organism>
<proteinExistence type="predicted"/>
<keyword evidence="2" id="KW-1185">Reference proteome</keyword>
<gene>
    <name evidence="1" type="ORF">SCLCIDRAFT_1213516</name>
</gene>
<protein>
    <submittedName>
        <fullName evidence="1">Uncharacterized protein</fullName>
    </submittedName>
</protein>
<dbReference type="AlphaFoldDB" id="A0A0C2ZRH3"/>
<reference evidence="2" key="2">
    <citation type="submission" date="2015-01" db="EMBL/GenBank/DDBJ databases">
        <title>Evolutionary Origins and Diversification of the Mycorrhizal Mutualists.</title>
        <authorList>
            <consortium name="DOE Joint Genome Institute"/>
            <consortium name="Mycorrhizal Genomics Consortium"/>
            <person name="Kohler A."/>
            <person name="Kuo A."/>
            <person name="Nagy L.G."/>
            <person name="Floudas D."/>
            <person name="Copeland A."/>
            <person name="Barry K.W."/>
            <person name="Cichocki N."/>
            <person name="Veneault-Fourrey C."/>
            <person name="LaButti K."/>
            <person name="Lindquist E.A."/>
            <person name="Lipzen A."/>
            <person name="Lundell T."/>
            <person name="Morin E."/>
            <person name="Murat C."/>
            <person name="Riley R."/>
            <person name="Ohm R."/>
            <person name="Sun H."/>
            <person name="Tunlid A."/>
            <person name="Henrissat B."/>
            <person name="Grigoriev I.V."/>
            <person name="Hibbett D.S."/>
            <person name="Martin F."/>
        </authorList>
    </citation>
    <scope>NUCLEOTIDE SEQUENCE [LARGE SCALE GENOMIC DNA]</scope>
    <source>
        <strain evidence="2">Foug A</strain>
    </source>
</reference>
<dbReference type="Proteomes" id="UP000053989">
    <property type="component" value="Unassembled WGS sequence"/>
</dbReference>
<evidence type="ECO:0000313" key="1">
    <source>
        <dbReference type="EMBL" id="KIM64118.1"/>
    </source>
</evidence>
<dbReference type="InParanoid" id="A0A0C2ZRH3"/>
<dbReference type="HOGENOM" id="CLU_2442160_0_0_1"/>
<reference evidence="1 2" key="1">
    <citation type="submission" date="2014-04" db="EMBL/GenBank/DDBJ databases">
        <authorList>
            <consortium name="DOE Joint Genome Institute"/>
            <person name="Kuo A."/>
            <person name="Kohler A."/>
            <person name="Nagy L.G."/>
            <person name="Floudas D."/>
            <person name="Copeland A."/>
            <person name="Barry K.W."/>
            <person name="Cichocki N."/>
            <person name="Veneault-Fourrey C."/>
            <person name="LaButti K."/>
            <person name="Lindquist E.A."/>
            <person name="Lipzen A."/>
            <person name="Lundell T."/>
            <person name="Morin E."/>
            <person name="Murat C."/>
            <person name="Sun H."/>
            <person name="Tunlid A."/>
            <person name="Henrissat B."/>
            <person name="Grigoriev I.V."/>
            <person name="Hibbett D.S."/>
            <person name="Martin F."/>
            <person name="Nordberg H.P."/>
            <person name="Cantor M.N."/>
            <person name="Hua S.X."/>
        </authorList>
    </citation>
    <scope>NUCLEOTIDE SEQUENCE [LARGE SCALE GENOMIC DNA]</scope>
    <source>
        <strain evidence="1 2">Foug A</strain>
    </source>
</reference>
<sequence>MSTFNSRRKDVSRFAWSLLASWVTIDATLTETHQKLVVDVNRFLAVFEARLTELDAIRALSWGHHKIEDRLVRVLGYDPRSASQRSMQSP</sequence>
<dbReference type="EMBL" id="KN822030">
    <property type="protein sequence ID" value="KIM64118.1"/>
    <property type="molecule type" value="Genomic_DNA"/>
</dbReference>
<evidence type="ECO:0000313" key="2">
    <source>
        <dbReference type="Proteomes" id="UP000053989"/>
    </source>
</evidence>